<evidence type="ECO:0000256" key="6">
    <source>
        <dbReference type="ARBA" id="ARBA00029555"/>
    </source>
</evidence>
<reference evidence="9" key="1">
    <citation type="submission" date="2025-08" db="UniProtKB">
        <authorList>
            <consortium name="Ensembl"/>
        </authorList>
    </citation>
    <scope>IDENTIFICATION</scope>
</reference>
<dbReference type="AlphaFoldDB" id="A0A8B9FUI5"/>
<comment type="subcellular location">
    <subcellularLocation>
        <location evidence="1">Cytoplasm</location>
        <location evidence="1">Cytoskeleton</location>
        <location evidence="1">Cilium axoneme</location>
    </subcellularLocation>
</comment>
<evidence type="ECO:0000256" key="7">
    <source>
        <dbReference type="SAM" id="MobiDB-lite"/>
    </source>
</evidence>
<accession>A0A8B9FUI5</accession>
<proteinExistence type="inferred from homology"/>
<keyword evidence="3" id="KW-0206">Cytoskeleton</keyword>
<evidence type="ECO:0000256" key="2">
    <source>
        <dbReference type="ARBA" id="ARBA00022490"/>
    </source>
</evidence>
<feature type="region of interest" description="Disordered" evidence="7">
    <location>
        <begin position="422"/>
        <end position="455"/>
    </location>
</feature>
<comment type="similarity">
    <text evidence="5">Belongs to the CFAP91 family.</text>
</comment>
<evidence type="ECO:0000313" key="9">
    <source>
        <dbReference type="Ensembl" id="ENSACOP00000015434.1"/>
    </source>
</evidence>
<evidence type="ECO:0000256" key="3">
    <source>
        <dbReference type="ARBA" id="ARBA00023212"/>
    </source>
</evidence>
<evidence type="ECO:0000256" key="5">
    <source>
        <dbReference type="ARBA" id="ARBA00029468"/>
    </source>
</evidence>
<dbReference type="Ensembl" id="ENSACOT00000015983.1">
    <property type="protein sequence ID" value="ENSACOP00000015434.1"/>
    <property type="gene ID" value="ENSACOG00000010746.1"/>
</dbReference>
<dbReference type="Proteomes" id="UP000694522">
    <property type="component" value="Unplaced"/>
</dbReference>
<dbReference type="InterPro" id="IPR026720">
    <property type="entry name" value="CFAP91"/>
</dbReference>
<name>A0A8B9FUI5_9PSIT</name>
<dbReference type="InterPro" id="IPR032840">
    <property type="entry name" value="CFAP91_dom"/>
</dbReference>
<evidence type="ECO:0000313" key="10">
    <source>
        <dbReference type="Proteomes" id="UP000694522"/>
    </source>
</evidence>
<keyword evidence="4" id="KW-0966">Cell projection</keyword>
<reference evidence="9" key="2">
    <citation type="submission" date="2025-09" db="UniProtKB">
        <authorList>
            <consortium name="Ensembl"/>
        </authorList>
    </citation>
    <scope>IDENTIFICATION</scope>
</reference>
<evidence type="ECO:0000256" key="1">
    <source>
        <dbReference type="ARBA" id="ARBA00004430"/>
    </source>
</evidence>
<keyword evidence="10" id="KW-1185">Reference proteome</keyword>
<feature type="domain" description="CFAP91" evidence="8">
    <location>
        <begin position="153"/>
        <end position="297"/>
    </location>
</feature>
<organism evidence="9 10">
    <name type="scientific">Amazona collaria</name>
    <name type="common">yellow-billed parrot</name>
    <dbReference type="NCBI Taxonomy" id="241587"/>
    <lineage>
        <taxon>Eukaryota</taxon>
        <taxon>Metazoa</taxon>
        <taxon>Chordata</taxon>
        <taxon>Craniata</taxon>
        <taxon>Vertebrata</taxon>
        <taxon>Euteleostomi</taxon>
        <taxon>Archelosauria</taxon>
        <taxon>Archosauria</taxon>
        <taxon>Dinosauria</taxon>
        <taxon>Saurischia</taxon>
        <taxon>Theropoda</taxon>
        <taxon>Coelurosauria</taxon>
        <taxon>Aves</taxon>
        <taxon>Neognathae</taxon>
        <taxon>Neoaves</taxon>
        <taxon>Telluraves</taxon>
        <taxon>Australaves</taxon>
        <taxon>Psittaciformes</taxon>
        <taxon>Psittacidae</taxon>
        <taxon>Amazona</taxon>
    </lineage>
</organism>
<dbReference type="Pfam" id="PF14738">
    <property type="entry name" value="CFAP91"/>
    <property type="match status" value="1"/>
</dbReference>
<dbReference type="PANTHER" id="PTHR22455:SF10">
    <property type="entry name" value="CILIA- AND FLAGELLA-ASSOCIATED PROTEIN 91"/>
    <property type="match status" value="1"/>
</dbReference>
<keyword evidence="2" id="KW-0963">Cytoplasm</keyword>
<protein>
    <recommendedName>
        <fullName evidence="6">Cilia- and flagella-associated protein 91</fullName>
    </recommendedName>
</protein>
<dbReference type="PANTHER" id="PTHR22455">
    <property type="entry name" value="CILIA- AND FLAGELLA-ASSOCIATED PROTEIN 91"/>
    <property type="match status" value="1"/>
</dbReference>
<evidence type="ECO:0000259" key="8">
    <source>
        <dbReference type="Pfam" id="PF14738"/>
    </source>
</evidence>
<evidence type="ECO:0000256" key="4">
    <source>
        <dbReference type="ARBA" id="ARBA00023273"/>
    </source>
</evidence>
<sequence>KQKCSHTHSKQLVIVGSPDLHHLTLSYTLVKAPMLRSMFRTLIHFPGYGVWLEGKDPVPPFIDQRWRGSAQQRLVALQQLAAAQSSLQIPQIVYEDPEVSGRNRYKYFARPLITSYKLLPLNVTYSMAQTEPYVHSLIGDSKVFSPMLRTLGTQTDYRDGEAQTDPYSPEYVVRSGSVPELLTLATLTWGRGLPAGLAEVEMIERAREKRAWEATLPAMDSASNIEKRRKMMEDMERKEWAFREQEIEKLQEARLEVLKKLLWRQEKNRNELVDKHLDAHWQNHQKAKEEKMKKIQKPFHICISFPVLRKLIAKRKNVMGKLERRDIIKEYIDFASQPYAPLSRIGYFPDNHSERYVLKNFYLNTFAGLCELEASLPDSVTQVKIKAPKPKQTITKTGYVKRAGRLEVALAQFHQALLEKKKEVKEPRKKPLPLLQKVEKPVPRPPPPSLEKPSVEEEETELAVICLQQLLRGRAIQNMMFEGKEKRLELIRELRTTHALQEDGHLLLKAEKQMTLAVQQQHELHKHKLSSVETHLAREEGRVLANIFDFLSKELVRLQEERRIHAFVMLAERQRRMREAEESGRRQVELKRRQDEDEVFRQVVKVHQSTVDSYLEDIILSSMEDTAEEQAREEIQRMAVEINDIAYKMESCRTHLQSEEIVAEMVYDFLIPEAEKMSIREKGKESSDFVLFVNWFTLLTLAH</sequence>
<dbReference type="GO" id="GO:0005930">
    <property type="term" value="C:axoneme"/>
    <property type="evidence" value="ECO:0007669"/>
    <property type="project" value="UniProtKB-SubCell"/>
</dbReference>